<proteinExistence type="predicted"/>
<dbReference type="AlphaFoldDB" id="A0A380TE19"/>
<reference evidence="2" key="1">
    <citation type="submission" date="2018-07" db="EMBL/GenBank/DDBJ databases">
        <authorList>
            <person name="Quirk P.G."/>
            <person name="Krulwich T.A."/>
        </authorList>
    </citation>
    <scope>NUCLEOTIDE SEQUENCE</scope>
</reference>
<dbReference type="Pfam" id="PF03413">
    <property type="entry name" value="PepSY"/>
    <property type="match status" value="1"/>
</dbReference>
<dbReference type="Gene3D" id="3.10.450.40">
    <property type="match status" value="1"/>
</dbReference>
<sequence>MRSMRLHLVAAFLVTVLPLLSTAMADDQDRAREDVAAGRILPLATIVERATGQFGGTILDAEYERDDDDHGDRNRLPRHRYELKLLTVDGRILELDYDAATGELIGERGRRREHHRWRHGRPDDE</sequence>
<protein>
    <submittedName>
        <fullName evidence="2">Putative Peptidase propeptide and YPEB domain protein</fullName>
    </submittedName>
</protein>
<dbReference type="EMBL" id="UIDG01000243">
    <property type="protein sequence ID" value="SUS06722.1"/>
    <property type="molecule type" value="Genomic_DNA"/>
</dbReference>
<feature type="domain" description="PepSY" evidence="1">
    <location>
        <begin position="41"/>
        <end position="107"/>
    </location>
</feature>
<accession>A0A380TE19</accession>
<dbReference type="InterPro" id="IPR025711">
    <property type="entry name" value="PepSY"/>
</dbReference>
<evidence type="ECO:0000259" key="1">
    <source>
        <dbReference type="Pfam" id="PF03413"/>
    </source>
</evidence>
<evidence type="ECO:0000313" key="2">
    <source>
        <dbReference type="EMBL" id="SUS06722.1"/>
    </source>
</evidence>
<organism evidence="2">
    <name type="scientific">metagenome</name>
    <dbReference type="NCBI Taxonomy" id="256318"/>
    <lineage>
        <taxon>unclassified sequences</taxon>
        <taxon>metagenomes</taxon>
    </lineage>
</organism>
<gene>
    <name evidence="2" type="ORF">DF3PB_3170003</name>
</gene>
<name>A0A380TE19_9ZZZZ</name>